<proteinExistence type="predicted"/>
<accession>A0A364Y253</accession>
<organism evidence="3 4">
    <name type="scientific">Pseudochryseolinea flava</name>
    <dbReference type="NCBI Taxonomy" id="2059302"/>
    <lineage>
        <taxon>Bacteria</taxon>
        <taxon>Pseudomonadati</taxon>
        <taxon>Bacteroidota</taxon>
        <taxon>Cytophagia</taxon>
        <taxon>Cytophagales</taxon>
        <taxon>Fulvivirgaceae</taxon>
        <taxon>Pseudochryseolinea</taxon>
    </lineage>
</organism>
<dbReference type="InterPro" id="IPR031005">
    <property type="entry name" value="Sorted_by_XrtN"/>
</dbReference>
<dbReference type="NCBIfam" id="TIGR04477">
    <property type="entry name" value="sorted_by_XrtN"/>
    <property type="match status" value="1"/>
</dbReference>
<feature type="transmembrane region" description="Helical" evidence="1">
    <location>
        <begin position="87"/>
        <end position="107"/>
    </location>
</feature>
<feature type="transmembrane region" description="Helical" evidence="1">
    <location>
        <begin position="152"/>
        <end position="174"/>
    </location>
</feature>
<dbReference type="EMBL" id="QMFY01000007">
    <property type="protein sequence ID" value="RAW00353.1"/>
    <property type="molecule type" value="Genomic_DNA"/>
</dbReference>
<feature type="transmembrane region" description="Helical" evidence="1">
    <location>
        <begin position="119"/>
        <end position="140"/>
    </location>
</feature>
<dbReference type="PROSITE" id="PS51468">
    <property type="entry name" value="VIT"/>
    <property type="match status" value="1"/>
</dbReference>
<evidence type="ECO:0000313" key="4">
    <source>
        <dbReference type="Proteomes" id="UP000251889"/>
    </source>
</evidence>
<dbReference type="Proteomes" id="UP000251889">
    <property type="component" value="Unassembled WGS sequence"/>
</dbReference>
<feature type="transmembrane region" description="Helical" evidence="1">
    <location>
        <begin position="57"/>
        <end position="75"/>
    </location>
</feature>
<keyword evidence="4" id="KW-1185">Reference proteome</keyword>
<feature type="domain" description="VIT" evidence="2">
    <location>
        <begin position="337"/>
        <end position="472"/>
    </location>
</feature>
<feature type="transmembrane region" description="Helical" evidence="1">
    <location>
        <begin position="26"/>
        <end position="45"/>
    </location>
</feature>
<dbReference type="AlphaFoldDB" id="A0A364Y253"/>
<dbReference type="Pfam" id="PF08487">
    <property type="entry name" value="VIT"/>
    <property type="match status" value="1"/>
</dbReference>
<comment type="caution">
    <text evidence="3">The sequence shown here is derived from an EMBL/GenBank/DDBJ whole genome shotgun (WGS) entry which is preliminary data.</text>
</comment>
<feature type="transmembrane region" description="Helical" evidence="1">
    <location>
        <begin position="180"/>
        <end position="201"/>
    </location>
</feature>
<dbReference type="RefSeq" id="WP_112747695.1">
    <property type="nucleotide sequence ID" value="NZ_QMFY01000007.1"/>
</dbReference>
<keyword evidence="1" id="KW-0472">Membrane</keyword>
<evidence type="ECO:0000256" key="1">
    <source>
        <dbReference type="SAM" id="Phobius"/>
    </source>
</evidence>
<gene>
    <name evidence="3" type="ORF">DQQ10_14970</name>
</gene>
<evidence type="ECO:0000259" key="2">
    <source>
        <dbReference type="PROSITE" id="PS51468"/>
    </source>
</evidence>
<keyword evidence="1" id="KW-0812">Transmembrane</keyword>
<name>A0A364Y253_9BACT</name>
<dbReference type="OrthoDB" id="1801976at2"/>
<keyword evidence="1" id="KW-1133">Transmembrane helix</keyword>
<evidence type="ECO:0000313" key="3">
    <source>
        <dbReference type="EMBL" id="RAW00353.1"/>
    </source>
</evidence>
<sequence>MFTEEAPTKELPSPHETLHKKNENQIPYYLGYGLLAISAAVYLITELFGLRRSDDGLTLFVAHYALALAFTFILLHHKKIGIRKSWYRTNIHLTIILLNLFLVSAYSLNRVMDVFQDSSDWLCVAILITSTTALAFRFYPQLPSFVKGIGKAILGFAIVLYTYMIFYVAPFYAFGAIGTILLAVGFHIFVPLLMVTSLIALLYKIHHDHDRSVYWAIIGGSLTTIYTIFFALEWRNRIQRIEHYSYNSVLDDNTELPHWITIAENIEDDWITRTILKGTLRYTLYNPNQWHFIPNRLAWDEKRIHDPLVFIGSLFGEVNLTEEDRIKILHTISERRHKSEERLWSGDNLVTAHIINDIDIYPDLRFAYTENYFDIKNTSEHGRWWGNTQEALYTFQLPEGSVVTSLSLWIEGKEQKGILTSKGKATEAYNTIVGKEVRDPSVVHWREGNTVVVRVFPCTTEEERKVKIGITTPLQVQNGALIYSNIMFDGPSPNEAQQTIRIRFPKGNAGIQLPNTFERDNKGYFTAKQSYDEKFTLKLPLTTIPKNNQFSFDGFTYQIADHQPTTTHLDVKSLYLDLNNSWTSDELSAIQNTLDYAHAIAYTEGEFINITQANWSQIVPILAKRNFSIFPFHKIKDVDHALVVTKGNPLSIQLSDLKDTPFSDALHTYFSDEKRIFTFNLTGGTSTYIRSLRELRVLHYASGDTEYLNKLIKSKTFPTANESENRVVLHDANVAITKTVSDPTPNINTAPDHLARLFSYNDIMRQTGYHHFQKEYTNDNLVTEAAKAYVVSPLSSLIVLETQADYDRFGIKDVNNTLGNASKQSTGAVPEPHEWIMIILCGIIILYFKFKQ</sequence>
<feature type="transmembrane region" description="Helical" evidence="1">
    <location>
        <begin position="213"/>
        <end position="232"/>
    </location>
</feature>
<reference evidence="3 4" key="1">
    <citation type="submission" date="2018-06" db="EMBL/GenBank/DDBJ databases">
        <title>Chryseolinea flavus sp. nov., a member of the phylum Bacteroidetes isolated from soil.</title>
        <authorList>
            <person name="Li Y."/>
            <person name="Wang J."/>
        </authorList>
    </citation>
    <scope>NUCLEOTIDE SEQUENCE [LARGE SCALE GENOMIC DNA]</scope>
    <source>
        <strain evidence="3 4">SDU1-6</strain>
    </source>
</reference>
<dbReference type="InterPro" id="IPR013694">
    <property type="entry name" value="VIT"/>
</dbReference>
<protein>
    <submittedName>
        <fullName evidence="3">XrtN system VIT domain-containing protein</fullName>
    </submittedName>
</protein>